<evidence type="ECO:0000313" key="3">
    <source>
        <dbReference type="Proteomes" id="UP000007322"/>
    </source>
</evidence>
<reference evidence="2 3" key="1">
    <citation type="journal article" date="2011" name="Nat. Biotechnol.">
        <title>Comparative genomic analysis of the thermophilic biomass-degrading fungi Myceliophthora thermophila and Thielavia terrestris.</title>
        <authorList>
            <person name="Berka R.M."/>
            <person name="Grigoriev I.V."/>
            <person name="Otillar R."/>
            <person name="Salamov A."/>
            <person name="Grimwood J."/>
            <person name="Reid I."/>
            <person name="Ishmael N."/>
            <person name="John T."/>
            <person name="Darmond C."/>
            <person name="Moisan M.-C."/>
            <person name="Henrissat B."/>
            <person name="Coutinho P.M."/>
            <person name="Lombard V."/>
            <person name="Natvig D.O."/>
            <person name="Lindquist E."/>
            <person name="Schmutz J."/>
            <person name="Lucas S."/>
            <person name="Harris P."/>
            <person name="Powlowski J."/>
            <person name="Bellemare A."/>
            <person name="Taylor D."/>
            <person name="Butler G."/>
            <person name="de Vries R.P."/>
            <person name="Allijn I.E."/>
            <person name="van den Brink J."/>
            <person name="Ushinsky S."/>
            <person name="Storms R."/>
            <person name="Powell A.J."/>
            <person name="Paulsen I.T."/>
            <person name="Elbourne L.D.H."/>
            <person name="Baker S.E."/>
            <person name="Magnuson J."/>
            <person name="LaBoissiere S."/>
            <person name="Clutterbuck A.J."/>
            <person name="Martinez D."/>
            <person name="Wogulis M."/>
            <person name="de Leon A.L."/>
            <person name="Rey M.W."/>
            <person name="Tsang A."/>
        </authorList>
    </citation>
    <scope>NUCLEOTIDE SEQUENCE [LARGE SCALE GENOMIC DNA]</scope>
    <source>
        <strain evidence="3">ATCC 42464 / BCRC 31852 / DSM 1799</strain>
    </source>
</reference>
<dbReference type="VEuPathDB" id="FungiDB:MYCTH_2112941"/>
<sequence length="178" mass="19993">MVRRNRDTADLLDAPGSELPYEGLYTVHYTELRALLPSSSKGPTAVHHGPIISVTRSRSAFFQRAAVLPMVDMHCFGIRTSSDSRDRGDRQEGSNRTPGASQDSDAAQPLLVRSSMHFFVCQYPKLYLILFRFRCGGMFVESDRTVLREAPRWCIRAAYRCREQAKNLSGPDVGKVPN</sequence>
<dbReference type="HOGENOM" id="CLU_1511630_0_0_1"/>
<dbReference type="InParanoid" id="G2QLW6"/>
<dbReference type="KEGG" id="mtm:MYCTH_2112941"/>
<organism evidence="2 3">
    <name type="scientific">Thermothelomyces thermophilus (strain ATCC 42464 / BCRC 31852 / DSM 1799)</name>
    <name type="common">Sporotrichum thermophile</name>
    <dbReference type="NCBI Taxonomy" id="573729"/>
    <lineage>
        <taxon>Eukaryota</taxon>
        <taxon>Fungi</taxon>
        <taxon>Dikarya</taxon>
        <taxon>Ascomycota</taxon>
        <taxon>Pezizomycotina</taxon>
        <taxon>Sordariomycetes</taxon>
        <taxon>Sordariomycetidae</taxon>
        <taxon>Sordariales</taxon>
        <taxon>Chaetomiaceae</taxon>
        <taxon>Thermothelomyces</taxon>
    </lineage>
</organism>
<keyword evidence="3" id="KW-1185">Reference proteome</keyword>
<dbReference type="EMBL" id="CP003007">
    <property type="protein sequence ID" value="AEO60946.1"/>
    <property type="molecule type" value="Genomic_DNA"/>
</dbReference>
<evidence type="ECO:0000256" key="1">
    <source>
        <dbReference type="SAM" id="MobiDB-lite"/>
    </source>
</evidence>
<evidence type="ECO:0000313" key="2">
    <source>
        <dbReference type="EMBL" id="AEO60946.1"/>
    </source>
</evidence>
<dbReference type="RefSeq" id="XP_003666191.1">
    <property type="nucleotide sequence ID" value="XM_003666143.1"/>
</dbReference>
<feature type="compositionally biased region" description="Basic and acidic residues" evidence="1">
    <location>
        <begin position="82"/>
        <end position="93"/>
    </location>
</feature>
<feature type="region of interest" description="Disordered" evidence="1">
    <location>
        <begin position="79"/>
        <end position="106"/>
    </location>
</feature>
<accession>G2QLW6</accession>
<dbReference type="AlphaFoldDB" id="G2QLW6"/>
<feature type="compositionally biased region" description="Polar residues" evidence="1">
    <location>
        <begin position="94"/>
        <end position="105"/>
    </location>
</feature>
<dbReference type="GeneID" id="11514328"/>
<dbReference type="Proteomes" id="UP000007322">
    <property type="component" value="Chromosome 6"/>
</dbReference>
<protein>
    <submittedName>
        <fullName evidence="2">Uncharacterized protein</fullName>
    </submittedName>
</protein>
<name>G2QLW6_THET4</name>
<gene>
    <name evidence="2" type="ORF">MYCTH_2112941</name>
</gene>
<proteinExistence type="predicted"/>